<evidence type="ECO:0000313" key="2">
    <source>
        <dbReference type="Proteomes" id="UP000499080"/>
    </source>
</evidence>
<evidence type="ECO:0000313" key="1">
    <source>
        <dbReference type="EMBL" id="GBM49061.1"/>
    </source>
</evidence>
<protein>
    <submittedName>
        <fullName evidence="1">Uncharacterized protein</fullName>
    </submittedName>
</protein>
<dbReference type="EMBL" id="BGPR01001238">
    <property type="protein sequence ID" value="GBM49061.1"/>
    <property type="molecule type" value="Genomic_DNA"/>
</dbReference>
<dbReference type="Proteomes" id="UP000499080">
    <property type="component" value="Unassembled WGS sequence"/>
</dbReference>
<comment type="caution">
    <text evidence="1">The sequence shown here is derived from an EMBL/GenBank/DDBJ whole genome shotgun (WGS) entry which is preliminary data.</text>
</comment>
<sequence length="132" mass="15262">MRSQFHVIVHRTVLAEMNFVLWYRAIQLRPAAVLSTKVQYELQHITETDTIMNPTLLSVEVRLYRLPYHTKTARLRLLEYERASFTQHNLCIIFNDPVVSVPKPGKLIARVSGNEIIFDVTNDLNIGRICGL</sequence>
<accession>A0A4Y2G6Q8</accession>
<dbReference type="AlphaFoldDB" id="A0A4Y2G6Q8"/>
<name>A0A4Y2G6Q8_ARAVE</name>
<organism evidence="1 2">
    <name type="scientific">Araneus ventricosus</name>
    <name type="common">Orbweaver spider</name>
    <name type="synonym">Epeira ventricosa</name>
    <dbReference type="NCBI Taxonomy" id="182803"/>
    <lineage>
        <taxon>Eukaryota</taxon>
        <taxon>Metazoa</taxon>
        <taxon>Ecdysozoa</taxon>
        <taxon>Arthropoda</taxon>
        <taxon>Chelicerata</taxon>
        <taxon>Arachnida</taxon>
        <taxon>Araneae</taxon>
        <taxon>Araneomorphae</taxon>
        <taxon>Entelegynae</taxon>
        <taxon>Araneoidea</taxon>
        <taxon>Araneidae</taxon>
        <taxon>Araneus</taxon>
    </lineage>
</organism>
<dbReference type="OrthoDB" id="10679577at2759"/>
<gene>
    <name evidence="1" type="ORF">AVEN_155819_1</name>
</gene>
<reference evidence="1 2" key="1">
    <citation type="journal article" date="2019" name="Sci. Rep.">
        <title>Orb-weaving spider Araneus ventricosus genome elucidates the spidroin gene catalogue.</title>
        <authorList>
            <person name="Kono N."/>
            <person name="Nakamura H."/>
            <person name="Ohtoshi R."/>
            <person name="Moran D.A.P."/>
            <person name="Shinohara A."/>
            <person name="Yoshida Y."/>
            <person name="Fujiwara M."/>
            <person name="Mori M."/>
            <person name="Tomita M."/>
            <person name="Arakawa K."/>
        </authorList>
    </citation>
    <scope>NUCLEOTIDE SEQUENCE [LARGE SCALE GENOMIC DNA]</scope>
</reference>
<proteinExistence type="predicted"/>
<keyword evidence="2" id="KW-1185">Reference proteome</keyword>